<keyword evidence="2" id="KW-1185">Reference proteome</keyword>
<evidence type="ECO:0000313" key="2">
    <source>
        <dbReference type="Proteomes" id="UP000009017"/>
    </source>
</evidence>
<proteinExistence type="predicted"/>
<comment type="caution">
    <text evidence="1">The sequence shown here is derived from an EMBL/GenBank/DDBJ whole genome shotgun (WGS) entry which is preliminary data.</text>
</comment>
<evidence type="ECO:0000313" key="1">
    <source>
        <dbReference type="EMBL" id="EJF90044.1"/>
    </source>
</evidence>
<dbReference type="AlphaFoldDB" id="J0R357"/>
<dbReference type="PATRIC" id="fig|1094557.3.peg.630"/>
<dbReference type="HOGENOM" id="CLU_138537_1_0_5"/>
<reference evidence="1 2" key="1">
    <citation type="submission" date="2012-03" db="EMBL/GenBank/DDBJ databases">
        <title>The Genome Sequence of Bartonella melophagi K-2C.</title>
        <authorList>
            <consortium name="The Broad Institute Genome Sequencing Platform"/>
            <consortium name="The Broad Institute Genome Sequencing Center for Infectious Disease"/>
            <person name="Feldgarden M."/>
            <person name="Kirby J."/>
            <person name="Kosoy M."/>
            <person name="Birtles R."/>
            <person name="Probert W.S."/>
            <person name="Chiaraviglio L."/>
            <person name="Young S.K."/>
            <person name="Zeng Q."/>
            <person name="Gargeya S."/>
            <person name="Fitzgerald M."/>
            <person name="Haas B."/>
            <person name="Abouelleil A."/>
            <person name="Alvarado L."/>
            <person name="Arachchi H.M."/>
            <person name="Berlin A."/>
            <person name="Chapman S.B."/>
            <person name="Gearin G."/>
            <person name="Goldberg J."/>
            <person name="Griggs A."/>
            <person name="Gujja S."/>
            <person name="Hansen M."/>
            <person name="Heiman D."/>
            <person name="Howarth C."/>
            <person name="Larimer J."/>
            <person name="Lui A."/>
            <person name="MacDonald P.J.P."/>
            <person name="McCowen C."/>
            <person name="Montmayeur A."/>
            <person name="Murphy C."/>
            <person name="Neiman D."/>
            <person name="Pearson M."/>
            <person name="Priest M."/>
            <person name="Roberts A."/>
            <person name="Saif S."/>
            <person name="Shea T."/>
            <person name="Sisk P."/>
            <person name="Stolte C."/>
            <person name="Sykes S."/>
            <person name="Wortman J."/>
            <person name="Nusbaum C."/>
            <person name="Birren B."/>
        </authorList>
    </citation>
    <scope>NUCLEOTIDE SEQUENCE [LARGE SCALE GENOMIC DNA]</scope>
    <source>
        <strain evidence="1 2">K-2C</strain>
    </source>
</reference>
<dbReference type="OrthoDB" id="8279992at2"/>
<accession>J0R357</accession>
<dbReference type="eggNOG" id="ENOG5033D6K">
    <property type="taxonomic scope" value="Bacteria"/>
</dbReference>
<dbReference type="Proteomes" id="UP000009017">
    <property type="component" value="Unassembled WGS sequence"/>
</dbReference>
<name>J0R357_9HYPH</name>
<protein>
    <recommendedName>
        <fullName evidence="3">FecR protein domain-containing protein</fullName>
    </recommendedName>
</protein>
<evidence type="ECO:0008006" key="3">
    <source>
        <dbReference type="Google" id="ProtNLM"/>
    </source>
</evidence>
<gene>
    <name evidence="1" type="ORF">ME3_00596</name>
</gene>
<organism evidence="1 2">
    <name type="scientific">Bartonella melophagi K-2C</name>
    <dbReference type="NCBI Taxonomy" id="1094557"/>
    <lineage>
        <taxon>Bacteria</taxon>
        <taxon>Pseudomonadati</taxon>
        <taxon>Pseudomonadota</taxon>
        <taxon>Alphaproteobacteria</taxon>
        <taxon>Hyphomicrobiales</taxon>
        <taxon>Bartonellaceae</taxon>
        <taxon>Bartonella</taxon>
    </lineage>
</organism>
<dbReference type="RefSeq" id="WP_007477016.1">
    <property type="nucleotide sequence ID" value="NZ_JH725082.1"/>
</dbReference>
<dbReference type="EMBL" id="AIMA01000013">
    <property type="protein sequence ID" value="EJF90044.1"/>
    <property type="molecule type" value="Genomic_DNA"/>
</dbReference>
<sequence length="90" mass="10106">MLKYFYIFITVILFSVFSMKVFAATVKNNGLTVQLFIVAEGSARSNISLDPGQMITVCTKGCFITFSNKDKFAIKADDTIEIDEGRVFFK</sequence>